<accession>A0A1V0SGN8</accession>
<proteinExistence type="predicted"/>
<protein>
    <submittedName>
        <fullName evidence="2">Uncharacterized protein</fullName>
    </submittedName>
</protein>
<feature type="coiled-coil region" evidence="1">
    <location>
        <begin position="300"/>
        <end position="341"/>
    </location>
</feature>
<gene>
    <name evidence="2" type="ORF">Hokovirus_3_146</name>
</gene>
<name>A0A1V0SGN8_9VIRU</name>
<evidence type="ECO:0000313" key="2">
    <source>
        <dbReference type="EMBL" id="ARF10873.1"/>
    </source>
</evidence>
<sequence>MLEVEDWINCIEQVFNITDKIYLKGGSVLGFYLLKIFIEQNKINSENFDIIKKFIKDYDFMIIIKDHQEKNKIKNIFLNNNFIDEGKSFVVLRHKNKLLINNEALFELSMKYKETKTDFEMPLTRFKIKLTRNNINNIFTIADNFYNNNDNNIHLTKLLEETIIIPKSNNGLFDVKNIDMKNVNKLIIQCLDNIDHNMKQFIISHFVQPDRLFFRLDKNLCKTRLIYDIIKKYEIKQDTNWLITDENYLNSNILLFLQNINNLFKNIAIKNNVTRNNFKNYDLLIILKTYYDNINQINILEKIKDKNIGIQKKYDKLKEEIYNQEQLLEILKNQLSELRLLTNQDSGNDIGIIRLNIKNILDNLINSINNMFSDINNLFMDGTKYAINIERLNKMIISDNNSYIFNNPMILKWLHLLVNILDDDVNDIILKLIKDKKIINNPYINMFYYIHNFKINV</sequence>
<evidence type="ECO:0000256" key="1">
    <source>
        <dbReference type="SAM" id="Coils"/>
    </source>
</evidence>
<dbReference type="EMBL" id="KY684105">
    <property type="protein sequence ID" value="ARF10873.1"/>
    <property type="molecule type" value="Genomic_DNA"/>
</dbReference>
<reference evidence="2" key="1">
    <citation type="journal article" date="2017" name="Science">
        <title>Giant viruses with an expanded complement of translation system components.</title>
        <authorList>
            <person name="Schulz F."/>
            <person name="Yutin N."/>
            <person name="Ivanova N.N."/>
            <person name="Ortega D.R."/>
            <person name="Lee T.K."/>
            <person name="Vierheilig J."/>
            <person name="Daims H."/>
            <person name="Horn M."/>
            <person name="Wagner M."/>
            <person name="Jensen G.J."/>
            <person name="Kyrpides N.C."/>
            <person name="Koonin E.V."/>
            <person name="Woyke T."/>
        </authorList>
    </citation>
    <scope>NUCLEOTIDE SEQUENCE</scope>
    <source>
        <strain evidence="2">HKV1</strain>
    </source>
</reference>
<organism evidence="2">
    <name type="scientific">Hokovirus HKV1</name>
    <dbReference type="NCBI Taxonomy" id="1977638"/>
    <lineage>
        <taxon>Viruses</taxon>
        <taxon>Varidnaviria</taxon>
        <taxon>Bamfordvirae</taxon>
        <taxon>Nucleocytoviricota</taxon>
        <taxon>Megaviricetes</taxon>
        <taxon>Imitervirales</taxon>
        <taxon>Mimiviridae</taxon>
        <taxon>Klosneuvirinae</taxon>
        <taxon>Hokovirus</taxon>
    </lineage>
</organism>
<keyword evidence="1" id="KW-0175">Coiled coil</keyword>